<dbReference type="InterPro" id="IPR036890">
    <property type="entry name" value="HATPase_C_sf"/>
</dbReference>
<evidence type="ECO:0000313" key="9">
    <source>
        <dbReference type="Proteomes" id="UP000292781"/>
    </source>
</evidence>
<dbReference type="Pfam" id="PF02518">
    <property type="entry name" value="HATPase_c"/>
    <property type="match status" value="1"/>
</dbReference>
<keyword evidence="9" id="KW-1185">Reference proteome</keyword>
<dbReference type="PRINTS" id="PR00344">
    <property type="entry name" value="BCTRLSENSOR"/>
</dbReference>
<reference evidence="8 9" key="1">
    <citation type="submission" date="2019-02" db="EMBL/GenBank/DDBJ databases">
        <title>Siculibacillus lacustris gen. nov., sp. nov., a new rosette-forming bacterium isolated from a freshwater crater lake (Lake St. Ana, Romania).</title>
        <authorList>
            <person name="Felfoldi T."/>
            <person name="Marton Z."/>
            <person name="Szabo A."/>
            <person name="Mentes A."/>
            <person name="Boka K."/>
            <person name="Marialigeti K."/>
            <person name="Mathe I."/>
            <person name="Koncz M."/>
            <person name="Schumann P."/>
            <person name="Toth E."/>
        </authorList>
    </citation>
    <scope>NUCLEOTIDE SEQUENCE [LARGE SCALE GENOMIC DNA]</scope>
    <source>
        <strain evidence="8 9">SA-279</strain>
    </source>
</reference>
<dbReference type="Gene3D" id="3.30.450.20">
    <property type="entry name" value="PAS domain"/>
    <property type="match status" value="3"/>
</dbReference>
<evidence type="ECO:0000259" key="6">
    <source>
        <dbReference type="PROSITE" id="PS50109"/>
    </source>
</evidence>
<evidence type="ECO:0000256" key="5">
    <source>
        <dbReference type="SAM" id="Phobius"/>
    </source>
</evidence>
<keyword evidence="3 4" id="KW-0597">Phosphoprotein</keyword>
<dbReference type="CDD" id="cd12915">
    <property type="entry name" value="PDC2_DGC_like"/>
    <property type="match status" value="1"/>
</dbReference>
<dbReference type="AlphaFoldDB" id="A0A4Q9VIV5"/>
<dbReference type="PROSITE" id="PS50110">
    <property type="entry name" value="RESPONSE_REGULATORY"/>
    <property type="match status" value="1"/>
</dbReference>
<dbReference type="GO" id="GO:0000155">
    <property type="term" value="F:phosphorelay sensor kinase activity"/>
    <property type="evidence" value="ECO:0007669"/>
    <property type="project" value="InterPro"/>
</dbReference>
<dbReference type="InterPro" id="IPR005467">
    <property type="entry name" value="His_kinase_dom"/>
</dbReference>
<dbReference type="InterPro" id="IPR004358">
    <property type="entry name" value="Sig_transdc_His_kin-like_C"/>
</dbReference>
<dbReference type="EMBL" id="SJFN01000027">
    <property type="protein sequence ID" value="TBW35211.1"/>
    <property type="molecule type" value="Genomic_DNA"/>
</dbReference>
<dbReference type="CDD" id="cd17546">
    <property type="entry name" value="REC_hyHK_CKI1_RcsC-like"/>
    <property type="match status" value="1"/>
</dbReference>
<accession>A0A4Q9VIV5</accession>
<dbReference type="InterPro" id="IPR003594">
    <property type="entry name" value="HATPase_dom"/>
</dbReference>
<feature type="transmembrane region" description="Helical" evidence="5">
    <location>
        <begin position="38"/>
        <end position="62"/>
    </location>
</feature>
<name>A0A4Q9VIV5_9HYPH</name>
<feature type="transmembrane region" description="Helical" evidence="5">
    <location>
        <begin position="315"/>
        <end position="334"/>
    </location>
</feature>
<feature type="domain" description="Histidine kinase" evidence="6">
    <location>
        <begin position="479"/>
        <end position="702"/>
    </location>
</feature>
<evidence type="ECO:0000256" key="2">
    <source>
        <dbReference type="ARBA" id="ARBA00012438"/>
    </source>
</evidence>
<dbReference type="FunFam" id="3.30.565.10:FF:000078">
    <property type="entry name" value="Two-component sensor histidine kinase"/>
    <property type="match status" value="1"/>
</dbReference>
<dbReference type="InterPro" id="IPR054327">
    <property type="entry name" value="His-kinase-like_sensor"/>
</dbReference>
<dbReference type="Pfam" id="PF22588">
    <property type="entry name" value="dCache_1_like"/>
    <property type="match status" value="1"/>
</dbReference>
<dbReference type="PANTHER" id="PTHR45339">
    <property type="entry name" value="HYBRID SIGNAL TRANSDUCTION HISTIDINE KINASE J"/>
    <property type="match status" value="1"/>
</dbReference>
<dbReference type="InterPro" id="IPR001789">
    <property type="entry name" value="Sig_transdc_resp-reg_receiver"/>
</dbReference>
<sequence length="859" mass="92024">MGSGPADPVRSRVLSRRSLSLLPPSSRLADSLRVHLRAAFGLSTLLGLMLIACVWAGTHFYLRLDREKSLEAAMANSANIARVFEEHVAQSVKEIDKTLLFLRHAWEADRVGFDLSAWTNNAYLLRDLTVQVALIGPDGRLVATNLTRAPERVDLSDRPHFRAHLGPDRDELYISAPVLGRVSGRWTVQLTRRLSNPDGSFGGVIVASLDPYRLSDFFEQIDLGHEGAITLFGTDGVIRARGGIGTDLIGRSIVGKPLFEAFSRETSGSYLGDGTVSAGRRLVSFRRMKDLPLVVTVGLAEQEFLADYLAIRRNFLGAAAIATLLLLLVIGSGIEHEVRLIRARIAQRASEADVADKTQELEATLAHMSQGIVMIDPDERLRVVNRRAREFLRLPAGGGVRLPEAARAQICGLQGRGAAAEFVLDDGTVIEHLATRLPDGATLHTLTDVTARKRHEAILAEARDRAESASRARTAFLATMSHEIRTPLNGVIGMSRLIEDCDDPAERSAHLDTMRHSAEHLLQIIDDILDVSKLEADRMAFEAIPFEVAEIVRASVEIVAPRAREKGIGLSAEMAPNVPPRVVGDPGRLRQILLNLIGNAVKFTESGGVSVTVEGAPVAGAAETFELRISVADTGIGMAESDLCNLFQEFSQLDGSISRRFGGTGLGLAISRKLLEKMGGRVEVASLQGRGSIFTVILPAQIVAAVAPPSPVGPPTPPVDLGPLDILLAEDNPTNTLVATRVLQKLGHRVTAVVDGQAAIDALASARFDVVLMDVMMPRMDGLAATRAIRDGGQTFADVPIVALTANTLDEDRERAFAAGVDGFATKPVSGERLTAAIAAAIARRAAPGTADGAAIRAA</sequence>
<dbReference type="CDD" id="cd00082">
    <property type="entry name" value="HisKA"/>
    <property type="match status" value="1"/>
</dbReference>
<evidence type="ECO:0000256" key="4">
    <source>
        <dbReference type="PROSITE-ProRule" id="PRU00169"/>
    </source>
</evidence>
<dbReference type="Proteomes" id="UP000292781">
    <property type="component" value="Unassembled WGS sequence"/>
</dbReference>
<comment type="caution">
    <text evidence="8">The sequence shown here is derived from an EMBL/GenBank/DDBJ whole genome shotgun (WGS) entry which is preliminary data.</text>
</comment>
<proteinExistence type="predicted"/>
<feature type="modified residue" description="4-aspartylphosphate" evidence="4">
    <location>
        <position position="774"/>
    </location>
</feature>
<protein>
    <recommendedName>
        <fullName evidence="2">histidine kinase</fullName>
        <ecNumber evidence="2">2.7.13.3</ecNumber>
    </recommendedName>
</protein>
<dbReference type="InterPro" id="IPR003661">
    <property type="entry name" value="HisK_dim/P_dom"/>
</dbReference>
<dbReference type="InterPro" id="IPR036097">
    <property type="entry name" value="HisK_dim/P_sf"/>
</dbReference>
<dbReference type="SMART" id="SM00448">
    <property type="entry name" value="REC"/>
    <property type="match status" value="1"/>
</dbReference>
<dbReference type="SUPFAM" id="SSF52172">
    <property type="entry name" value="CheY-like"/>
    <property type="match status" value="1"/>
</dbReference>
<dbReference type="PROSITE" id="PS50109">
    <property type="entry name" value="HIS_KIN"/>
    <property type="match status" value="1"/>
</dbReference>
<dbReference type="SUPFAM" id="SSF47384">
    <property type="entry name" value="Homodimeric domain of signal transducing histidine kinase"/>
    <property type="match status" value="1"/>
</dbReference>
<dbReference type="CDD" id="cd12914">
    <property type="entry name" value="PDC1_DGC_like"/>
    <property type="match status" value="1"/>
</dbReference>
<evidence type="ECO:0000259" key="7">
    <source>
        <dbReference type="PROSITE" id="PS50110"/>
    </source>
</evidence>
<evidence type="ECO:0000313" key="8">
    <source>
        <dbReference type="EMBL" id="TBW35211.1"/>
    </source>
</evidence>
<dbReference type="CDD" id="cd16922">
    <property type="entry name" value="HATPase_EvgS-ArcB-TorS-like"/>
    <property type="match status" value="1"/>
</dbReference>
<comment type="catalytic activity">
    <reaction evidence="1">
        <text>ATP + protein L-histidine = ADP + protein N-phospho-L-histidine.</text>
        <dbReference type="EC" id="2.7.13.3"/>
    </reaction>
</comment>
<evidence type="ECO:0000256" key="3">
    <source>
        <dbReference type="ARBA" id="ARBA00022553"/>
    </source>
</evidence>
<keyword evidence="5" id="KW-1133">Transmembrane helix</keyword>
<dbReference type="EC" id="2.7.13.3" evidence="2"/>
<keyword evidence="5" id="KW-0812">Transmembrane</keyword>
<dbReference type="Gene3D" id="1.10.287.130">
    <property type="match status" value="1"/>
</dbReference>
<feature type="domain" description="Response regulatory" evidence="7">
    <location>
        <begin position="725"/>
        <end position="842"/>
    </location>
</feature>
<dbReference type="Pfam" id="PF00512">
    <property type="entry name" value="HisKA"/>
    <property type="match status" value="1"/>
</dbReference>
<organism evidence="8 9">
    <name type="scientific">Siculibacillus lacustris</name>
    <dbReference type="NCBI Taxonomy" id="1549641"/>
    <lineage>
        <taxon>Bacteria</taxon>
        <taxon>Pseudomonadati</taxon>
        <taxon>Pseudomonadota</taxon>
        <taxon>Alphaproteobacteria</taxon>
        <taxon>Hyphomicrobiales</taxon>
        <taxon>Ancalomicrobiaceae</taxon>
        <taxon>Siculibacillus</taxon>
    </lineage>
</organism>
<dbReference type="InterPro" id="IPR011006">
    <property type="entry name" value="CheY-like_superfamily"/>
</dbReference>
<evidence type="ECO:0000256" key="1">
    <source>
        <dbReference type="ARBA" id="ARBA00000085"/>
    </source>
</evidence>
<dbReference type="OrthoDB" id="9813151at2"/>
<dbReference type="SUPFAM" id="SSF55874">
    <property type="entry name" value="ATPase domain of HSP90 chaperone/DNA topoisomerase II/histidine kinase"/>
    <property type="match status" value="1"/>
</dbReference>
<dbReference type="SMART" id="SM00387">
    <property type="entry name" value="HATPase_c"/>
    <property type="match status" value="1"/>
</dbReference>
<dbReference type="PANTHER" id="PTHR45339:SF5">
    <property type="entry name" value="HISTIDINE KINASE"/>
    <property type="match status" value="1"/>
</dbReference>
<keyword evidence="5" id="KW-0472">Membrane</keyword>
<gene>
    <name evidence="8" type="ORF">EYW49_16375</name>
</gene>
<dbReference type="Gene3D" id="3.40.50.2300">
    <property type="match status" value="1"/>
</dbReference>
<dbReference type="SMART" id="SM00388">
    <property type="entry name" value="HisKA"/>
    <property type="match status" value="1"/>
</dbReference>
<dbReference type="Pfam" id="PF00072">
    <property type="entry name" value="Response_reg"/>
    <property type="match status" value="1"/>
</dbReference>
<dbReference type="Gene3D" id="3.30.565.10">
    <property type="entry name" value="Histidine kinase-like ATPase, C-terminal domain"/>
    <property type="match status" value="1"/>
</dbReference>